<dbReference type="AlphaFoldDB" id="A0A3G8JQF8"/>
<dbReference type="EMBL" id="CP033972">
    <property type="protein sequence ID" value="AZG46955.1"/>
    <property type="molecule type" value="Genomic_DNA"/>
</dbReference>
<accession>A0A3G8JQF8</accession>
<dbReference type="InterPro" id="IPR003737">
    <property type="entry name" value="GlcNAc_PI_deacetylase-related"/>
</dbReference>
<dbReference type="KEGG" id="gom:D7316_03560"/>
<dbReference type="InterPro" id="IPR024078">
    <property type="entry name" value="LmbE-like_dom_sf"/>
</dbReference>
<dbReference type="SUPFAM" id="SSF102588">
    <property type="entry name" value="LmbE-like"/>
    <property type="match status" value="1"/>
</dbReference>
<sequence length="291" mass="31602">MIYAVSTIVFVHAHPDDEGTATAGSMIRASREGHRVVVVYCTDGDPGERSDGEIDPGERADGEIEPGDVPDDLAPGETIASRRRAEAEASAAITGTARVAWLGYSDSGMTGWARNHADGIFSRADPDEAARRLADLFDEEDADVVVGYDWHGGYGHPDHIMLHRTTLAAVEISARRPRYLEVTMNRDLMRQLFVLMTEMGMEGFDPDTSGDDGNPIGTPEAELHWAVDLGDDVLAKREALACHASQSDVRQLLEIPVEAFPFAFGTEHYIEPGRPAGMVRGWWLDAVSGVG</sequence>
<evidence type="ECO:0000313" key="3">
    <source>
        <dbReference type="EMBL" id="AZG46955.1"/>
    </source>
</evidence>
<protein>
    <submittedName>
        <fullName evidence="3">Mycothiol S-conjugate amidase</fullName>
        <ecNumber evidence="3">3.5.1.115</ecNumber>
    </submittedName>
</protein>
<gene>
    <name evidence="3" type="primary">mca_2</name>
    <name evidence="3" type="ORF">D7316_03560</name>
</gene>
<reference evidence="3 4" key="1">
    <citation type="submission" date="2018-11" db="EMBL/GenBank/DDBJ databases">
        <title>Gordonia insulae sp. nov., isolated from an island soil.</title>
        <authorList>
            <person name="Kim Y.S."/>
            <person name="Kim S.B."/>
        </authorList>
    </citation>
    <scope>NUCLEOTIDE SEQUENCE [LARGE SCALE GENOMIC DNA]</scope>
    <source>
        <strain evidence="3 4">MMS17-SY073</strain>
    </source>
</reference>
<dbReference type="EC" id="3.5.1.115" evidence="3"/>
<proteinExistence type="predicted"/>
<feature type="compositionally biased region" description="Basic and acidic residues" evidence="2">
    <location>
        <begin position="46"/>
        <end position="62"/>
    </location>
</feature>
<dbReference type="Pfam" id="PF02585">
    <property type="entry name" value="PIG-L"/>
    <property type="match status" value="1"/>
</dbReference>
<keyword evidence="4" id="KW-1185">Reference proteome</keyword>
<dbReference type="Gene3D" id="3.40.50.10320">
    <property type="entry name" value="LmbE-like"/>
    <property type="match status" value="1"/>
</dbReference>
<dbReference type="GO" id="GO:0016811">
    <property type="term" value="F:hydrolase activity, acting on carbon-nitrogen (but not peptide) bonds, in linear amides"/>
    <property type="evidence" value="ECO:0007669"/>
    <property type="project" value="TreeGrafter"/>
</dbReference>
<organism evidence="3 4">
    <name type="scientific">Gordonia insulae</name>
    <dbReference type="NCBI Taxonomy" id="2420509"/>
    <lineage>
        <taxon>Bacteria</taxon>
        <taxon>Bacillati</taxon>
        <taxon>Actinomycetota</taxon>
        <taxon>Actinomycetes</taxon>
        <taxon>Mycobacteriales</taxon>
        <taxon>Gordoniaceae</taxon>
        <taxon>Gordonia</taxon>
    </lineage>
</organism>
<evidence type="ECO:0000256" key="1">
    <source>
        <dbReference type="ARBA" id="ARBA00022833"/>
    </source>
</evidence>
<name>A0A3G8JQF8_9ACTN</name>
<evidence type="ECO:0000256" key="2">
    <source>
        <dbReference type="SAM" id="MobiDB-lite"/>
    </source>
</evidence>
<dbReference type="PANTHER" id="PTHR12993">
    <property type="entry name" value="N-ACETYLGLUCOSAMINYL-PHOSPHATIDYLINOSITOL DE-N-ACETYLASE-RELATED"/>
    <property type="match status" value="1"/>
</dbReference>
<dbReference type="GO" id="GO:0016137">
    <property type="term" value="P:glycoside metabolic process"/>
    <property type="evidence" value="ECO:0007669"/>
    <property type="project" value="UniProtKB-ARBA"/>
</dbReference>
<keyword evidence="3" id="KW-0378">Hydrolase</keyword>
<dbReference type="PANTHER" id="PTHR12993:SF26">
    <property type="entry name" value="1D-MYO-INOSITOL 2-ACETAMIDO-2-DEOXY-ALPHA-D-GLUCOPYRANOSIDE DEACETYLASE"/>
    <property type="match status" value="1"/>
</dbReference>
<feature type="region of interest" description="Disordered" evidence="2">
    <location>
        <begin position="42"/>
        <end position="75"/>
    </location>
</feature>
<keyword evidence="1" id="KW-0862">Zinc</keyword>
<dbReference type="Proteomes" id="UP000271469">
    <property type="component" value="Chromosome"/>
</dbReference>
<evidence type="ECO:0000313" key="4">
    <source>
        <dbReference type="Proteomes" id="UP000271469"/>
    </source>
</evidence>